<name>A0ABQ6J308_9GAMM</name>
<dbReference type="Proteomes" id="UP001157046">
    <property type="component" value="Unassembled WGS sequence"/>
</dbReference>
<keyword evidence="1" id="KW-1133">Transmembrane helix</keyword>
<evidence type="ECO:0000313" key="2">
    <source>
        <dbReference type="EMBL" id="GMA82132.1"/>
    </source>
</evidence>
<evidence type="ECO:0000256" key="1">
    <source>
        <dbReference type="SAM" id="Phobius"/>
    </source>
</evidence>
<keyword evidence="1" id="KW-0812">Transmembrane</keyword>
<sequence length="66" mass="7591">MKKYSFVAILIVSLIVMSLIAYFKAESGFFVGNIIPEMIGVCVELLVIIFVLDKWQKKKRRIKALK</sequence>
<feature type="transmembrane region" description="Helical" evidence="1">
    <location>
        <begin position="7"/>
        <end position="23"/>
    </location>
</feature>
<proteinExistence type="predicted"/>
<comment type="caution">
    <text evidence="2">The sequence shown here is derived from an EMBL/GenBank/DDBJ whole genome shotgun (WGS) entry which is preliminary data.</text>
</comment>
<organism evidence="2 3">
    <name type="scientific">Shewanella glacialipiscicola</name>
    <dbReference type="NCBI Taxonomy" id="614069"/>
    <lineage>
        <taxon>Bacteria</taxon>
        <taxon>Pseudomonadati</taxon>
        <taxon>Pseudomonadota</taxon>
        <taxon>Gammaproteobacteria</taxon>
        <taxon>Alteromonadales</taxon>
        <taxon>Shewanellaceae</taxon>
        <taxon>Shewanella</taxon>
    </lineage>
</organism>
<keyword evidence="3" id="KW-1185">Reference proteome</keyword>
<keyword evidence="1" id="KW-0472">Membrane</keyword>
<accession>A0ABQ6J308</accession>
<dbReference type="EMBL" id="BSUY01000001">
    <property type="protein sequence ID" value="GMA82132.1"/>
    <property type="molecule type" value="Genomic_DNA"/>
</dbReference>
<gene>
    <name evidence="2" type="ORF">GCM10025855_16650</name>
</gene>
<protein>
    <submittedName>
        <fullName evidence="2">Uncharacterized protein</fullName>
    </submittedName>
</protein>
<evidence type="ECO:0000313" key="3">
    <source>
        <dbReference type="Proteomes" id="UP001157046"/>
    </source>
</evidence>
<reference evidence="3" key="1">
    <citation type="journal article" date="2019" name="Int. J. Syst. Evol. Microbiol.">
        <title>The Global Catalogue of Microorganisms (GCM) 10K type strain sequencing project: providing services to taxonomists for standard genome sequencing and annotation.</title>
        <authorList>
            <consortium name="The Broad Institute Genomics Platform"/>
            <consortium name="The Broad Institute Genome Sequencing Center for Infectious Disease"/>
            <person name="Wu L."/>
            <person name="Ma J."/>
        </authorList>
    </citation>
    <scope>NUCLEOTIDE SEQUENCE [LARGE SCALE GENOMIC DNA]</scope>
    <source>
        <strain evidence="3">NBRC 102030</strain>
    </source>
</reference>
<feature type="transmembrane region" description="Helical" evidence="1">
    <location>
        <begin position="29"/>
        <end position="52"/>
    </location>
</feature>